<name>A0A7W9M0U1_9PSEU</name>
<protein>
    <submittedName>
        <fullName evidence="8">Putative oxidoreductase</fullName>
    </submittedName>
</protein>
<evidence type="ECO:0000313" key="8">
    <source>
        <dbReference type="EMBL" id="MBB5803216.1"/>
    </source>
</evidence>
<dbReference type="InterPro" id="IPR051907">
    <property type="entry name" value="DoxX-like_oxidoreductase"/>
</dbReference>
<dbReference type="InterPro" id="IPR032808">
    <property type="entry name" value="DoxX"/>
</dbReference>
<dbReference type="Pfam" id="PF07681">
    <property type="entry name" value="DoxX"/>
    <property type="match status" value="1"/>
</dbReference>
<evidence type="ECO:0000256" key="7">
    <source>
        <dbReference type="SAM" id="Phobius"/>
    </source>
</evidence>
<evidence type="ECO:0000256" key="4">
    <source>
        <dbReference type="ARBA" id="ARBA00022692"/>
    </source>
</evidence>
<keyword evidence="4 7" id="KW-0812">Transmembrane</keyword>
<organism evidence="8 9">
    <name type="scientific">Saccharothrix ecbatanensis</name>
    <dbReference type="NCBI Taxonomy" id="1105145"/>
    <lineage>
        <taxon>Bacteria</taxon>
        <taxon>Bacillati</taxon>
        <taxon>Actinomycetota</taxon>
        <taxon>Actinomycetes</taxon>
        <taxon>Pseudonocardiales</taxon>
        <taxon>Pseudonocardiaceae</taxon>
        <taxon>Saccharothrix</taxon>
    </lineage>
</organism>
<comment type="caution">
    <text evidence="8">The sequence shown here is derived from an EMBL/GenBank/DDBJ whole genome shotgun (WGS) entry which is preliminary data.</text>
</comment>
<evidence type="ECO:0000256" key="5">
    <source>
        <dbReference type="ARBA" id="ARBA00022989"/>
    </source>
</evidence>
<proteinExistence type="inferred from homology"/>
<sequence>MITESVRDLMMLLARLVIGVTFIAHGLLKVEDVPGAIAGFRAGGIPLPTLSYWFTVIVEFGGGAAMIVGLALPLVGVLFAVVTGGAMVFVHGPQGFYVHEQGYEYVLVLAVVSLALGASGGRIALDELLARRWSTWAWLTGRSAHARRESVPA</sequence>
<dbReference type="PANTHER" id="PTHR33452:SF1">
    <property type="entry name" value="INNER MEMBRANE PROTEIN YPHA-RELATED"/>
    <property type="match status" value="1"/>
</dbReference>
<keyword evidence="6 7" id="KW-0472">Membrane</keyword>
<keyword evidence="5 7" id="KW-1133">Transmembrane helix</keyword>
<dbReference type="EMBL" id="JACHMO010000001">
    <property type="protein sequence ID" value="MBB5803216.1"/>
    <property type="molecule type" value="Genomic_DNA"/>
</dbReference>
<accession>A0A7W9M0U1</accession>
<feature type="transmembrane region" description="Helical" evidence="7">
    <location>
        <begin position="75"/>
        <end position="93"/>
    </location>
</feature>
<feature type="transmembrane region" description="Helical" evidence="7">
    <location>
        <begin position="12"/>
        <end position="30"/>
    </location>
</feature>
<keyword evidence="3" id="KW-1003">Cell membrane</keyword>
<dbReference type="GO" id="GO:0005886">
    <property type="term" value="C:plasma membrane"/>
    <property type="evidence" value="ECO:0007669"/>
    <property type="project" value="UniProtKB-SubCell"/>
</dbReference>
<evidence type="ECO:0000256" key="6">
    <source>
        <dbReference type="ARBA" id="ARBA00023136"/>
    </source>
</evidence>
<dbReference type="Proteomes" id="UP000552097">
    <property type="component" value="Unassembled WGS sequence"/>
</dbReference>
<comment type="subcellular location">
    <subcellularLocation>
        <location evidence="1">Cell membrane</location>
        <topology evidence="1">Multi-pass membrane protein</topology>
    </subcellularLocation>
</comment>
<reference evidence="8 9" key="1">
    <citation type="submission" date="2020-08" db="EMBL/GenBank/DDBJ databases">
        <title>Sequencing the genomes of 1000 actinobacteria strains.</title>
        <authorList>
            <person name="Klenk H.-P."/>
        </authorList>
    </citation>
    <scope>NUCLEOTIDE SEQUENCE [LARGE SCALE GENOMIC DNA]</scope>
    <source>
        <strain evidence="8 9">DSM 45486</strain>
    </source>
</reference>
<evidence type="ECO:0000256" key="2">
    <source>
        <dbReference type="ARBA" id="ARBA00006679"/>
    </source>
</evidence>
<evidence type="ECO:0000313" key="9">
    <source>
        <dbReference type="Proteomes" id="UP000552097"/>
    </source>
</evidence>
<dbReference type="AlphaFoldDB" id="A0A7W9M0U1"/>
<keyword evidence="9" id="KW-1185">Reference proteome</keyword>
<evidence type="ECO:0000256" key="1">
    <source>
        <dbReference type="ARBA" id="ARBA00004651"/>
    </source>
</evidence>
<gene>
    <name evidence="8" type="ORF">F4560_002984</name>
</gene>
<dbReference type="RefSeq" id="WP_184920446.1">
    <property type="nucleotide sequence ID" value="NZ_JACHMO010000001.1"/>
</dbReference>
<feature type="transmembrane region" description="Helical" evidence="7">
    <location>
        <begin position="105"/>
        <end position="125"/>
    </location>
</feature>
<evidence type="ECO:0000256" key="3">
    <source>
        <dbReference type="ARBA" id="ARBA00022475"/>
    </source>
</evidence>
<comment type="similarity">
    <text evidence="2">Belongs to the DoxX family.</text>
</comment>
<dbReference type="PANTHER" id="PTHR33452">
    <property type="entry name" value="OXIDOREDUCTASE CATD-RELATED"/>
    <property type="match status" value="1"/>
</dbReference>
<feature type="transmembrane region" description="Helical" evidence="7">
    <location>
        <begin position="50"/>
        <end position="68"/>
    </location>
</feature>